<keyword evidence="2" id="KW-0813">Transport</keyword>
<organism evidence="8 9">
    <name type="scientific">Aurantiacibacter arachoides</name>
    <dbReference type="NCBI Taxonomy" id="1850444"/>
    <lineage>
        <taxon>Bacteria</taxon>
        <taxon>Pseudomonadati</taxon>
        <taxon>Pseudomonadota</taxon>
        <taxon>Alphaproteobacteria</taxon>
        <taxon>Sphingomonadales</taxon>
        <taxon>Erythrobacteraceae</taxon>
        <taxon>Aurantiacibacter</taxon>
    </lineage>
</organism>
<dbReference type="GO" id="GO:0022857">
    <property type="term" value="F:transmembrane transporter activity"/>
    <property type="evidence" value="ECO:0007669"/>
    <property type="project" value="InterPro"/>
</dbReference>
<feature type="transmembrane region" description="Helical" evidence="6">
    <location>
        <begin position="404"/>
        <end position="423"/>
    </location>
</feature>
<dbReference type="EMBL" id="WTYH01000001">
    <property type="protein sequence ID" value="MXO92616.1"/>
    <property type="molecule type" value="Genomic_DNA"/>
</dbReference>
<name>A0A845A0E9_9SPHN</name>
<feature type="transmembrane region" description="Helical" evidence="6">
    <location>
        <begin position="234"/>
        <end position="257"/>
    </location>
</feature>
<keyword evidence="3 6" id="KW-0812">Transmembrane</keyword>
<dbReference type="Pfam" id="PF07690">
    <property type="entry name" value="MFS_1"/>
    <property type="match status" value="1"/>
</dbReference>
<evidence type="ECO:0000256" key="6">
    <source>
        <dbReference type="SAM" id="Phobius"/>
    </source>
</evidence>
<reference evidence="8 9" key="1">
    <citation type="submission" date="2019-12" db="EMBL/GenBank/DDBJ databases">
        <title>Genomic-based taxomic classification of the family Erythrobacteraceae.</title>
        <authorList>
            <person name="Xu L."/>
        </authorList>
    </citation>
    <scope>NUCLEOTIDE SEQUENCE [LARGE SCALE GENOMIC DNA]</scope>
    <source>
        <strain evidence="8 9">RC4-10-4</strain>
    </source>
</reference>
<evidence type="ECO:0000256" key="2">
    <source>
        <dbReference type="ARBA" id="ARBA00022448"/>
    </source>
</evidence>
<keyword evidence="4 6" id="KW-1133">Transmembrane helix</keyword>
<dbReference type="Proteomes" id="UP000460626">
    <property type="component" value="Unassembled WGS sequence"/>
</dbReference>
<evidence type="ECO:0000256" key="1">
    <source>
        <dbReference type="ARBA" id="ARBA00004141"/>
    </source>
</evidence>
<keyword evidence="9" id="KW-1185">Reference proteome</keyword>
<gene>
    <name evidence="8" type="ORF">GRI62_03220</name>
</gene>
<evidence type="ECO:0000256" key="5">
    <source>
        <dbReference type="ARBA" id="ARBA00023136"/>
    </source>
</evidence>
<dbReference type="PANTHER" id="PTHR23505:SF79">
    <property type="entry name" value="PROTEIN SPINSTER"/>
    <property type="match status" value="1"/>
</dbReference>
<dbReference type="SUPFAM" id="SSF103473">
    <property type="entry name" value="MFS general substrate transporter"/>
    <property type="match status" value="1"/>
</dbReference>
<dbReference type="OrthoDB" id="7400989at2"/>
<evidence type="ECO:0000259" key="7">
    <source>
        <dbReference type="PROSITE" id="PS50850"/>
    </source>
</evidence>
<dbReference type="RefSeq" id="WP_131451981.1">
    <property type="nucleotide sequence ID" value="NZ_BMJK01000001.1"/>
</dbReference>
<feature type="transmembrane region" description="Helical" evidence="6">
    <location>
        <begin position="277"/>
        <end position="299"/>
    </location>
</feature>
<feature type="transmembrane region" description="Helical" evidence="6">
    <location>
        <begin position="149"/>
        <end position="174"/>
    </location>
</feature>
<dbReference type="PANTHER" id="PTHR23505">
    <property type="entry name" value="SPINSTER"/>
    <property type="match status" value="1"/>
</dbReference>
<feature type="transmembrane region" description="Helical" evidence="6">
    <location>
        <begin position="85"/>
        <end position="112"/>
    </location>
</feature>
<feature type="transmembrane region" description="Helical" evidence="6">
    <location>
        <begin position="14"/>
        <end position="31"/>
    </location>
</feature>
<protein>
    <submittedName>
        <fullName evidence="8">MFS transporter</fullName>
    </submittedName>
</protein>
<feature type="transmembrane region" description="Helical" evidence="6">
    <location>
        <begin position="186"/>
        <end position="207"/>
    </location>
</feature>
<dbReference type="PROSITE" id="PS50850">
    <property type="entry name" value="MFS"/>
    <property type="match status" value="1"/>
</dbReference>
<keyword evidence="5 6" id="KW-0472">Membrane</keyword>
<sequence length="437" mass="45954">MEDTTRGDYPPRPLAWRSAIIVFVLTAIALADRMAISMLIGPIKAEFGLGDFEASLLIGFAFTLFYVIFLLPIGAAADRFSRAKVLGMCLFVWSITTVACGFATGFVSLFVLRMLMGAGEAGIGPCSHGIIGASFPRERLSKPLALQGIGFQVGPAAGVAAAGAILAAGAAGAFDGIPLLADLAPWRVAFILIGLPGLLALLLIPLLHDPDAHRRTTADMVRPSVWPFVRQHRLLMGLMLLGSGISAMASGVVTGWVPEYLQRVLGASPAEAGSMLGAIMLATAFIGQGIYAAIVDWFAARGVLDAPIRVGLLPTALAVPLAWLAFGADGSAAFYPLLFAFALVIAPFNAVNNTVAQMLAPPALRSRVSALFIFSISIIGFAIGPALVGWLSEYVFGEARLGEAMRLVATLAMAVTFVLFWLARKPLLRVMQAKTAA</sequence>
<dbReference type="InterPro" id="IPR011701">
    <property type="entry name" value="MFS"/>
</dbReference>
<proteinExistence type="predicted"/>
<feature type="domain" description="Major facilitator superfamily (MFS) profile" evidence="7">
    <location>
        <begin position="18"/>
        <end position="427"/>
    </location>
</feature>
<feature type="transmembrane region" description="Helical" evidence="6">
    <location>
        <begin position="52"/>
        <end position="73"/>
    </location>
</feature>
<feature type="transmembrane region" description="Helical" evidence="6">
    <location>
        <begin position="332"/>
        <end position="351"/>
    </location>
</feature>
<evidence type="ECO:0000313" key="9">
    <source>
        <dbReference type="Proteomes" id="UP000460626"/>
    </source>
</evidence>
<evidence type="ECO:0000256" key="4">
    <source>
        <dbReference type="ARBA" id="ARBA00022989"/>
    </source>
</evidence>
<feature type="transmembrane region" description="Helical" evidence="6">
    <location>
        <begin position="371"/>
        <end position="392"/>
    </location>
</feature>
<accession>A0A845A0E9</accession>
<feature type="transmembrane region" description="Helical" evidence="6">
    <location>
        <begin position="306"/>
        <end position="326"/>
    </location>
</feature>
<dbReference type="Gene3D" id="1.20.1250.20">
    <property type="entry name" value="MFS general substrate transporter like domains"/>
    <property type="match status" value="2"/>
</dbReference>
<dbReference type="GO" id="GO:0016020">
    <property type="term" value="C:membrane"/>
    <property type="evidence" value="ECO:0007669"/>
    <property type="project" value="UniProtKB-SubCell"/>
</dbReference>
<comment type="subcellular location">
    <subcellularLocation>
        <location evidence="1">Membrane</location>
        <topology evidence="1">Multi-pass membrane protein</topology>
    </subcellularLocation>
</comment>
<comment type="caution">
    <text evidence="8">The sequence shown here is derived from an EMBL/GenBank/DDBJ whole genome shotgun (WGS) entry which is preliminary data.</text>
</comment>
<dbReference type="InterPro" id="IPR044770">
    <property type="entry name" value="MFS_spinster-like"/>
</dbReference>
<dbReference type="InterPro" id="IPR020846">
    <property type="entry name" value="MFS_dom"/>
</dbReference>
<dbReference type="InterPro" id="IPR036259">
    <property type="entry name" value="MFS_trans_sf"/>
</dbReference>
<evidence type="ECO:0000313" key="8">
    <source>
        <dbReference type="EMBL" id="MXO92616.1"/>
    </source>
</evidence>
<dbReference type="AlphaFoldDB" id="A0A845A0E9"/>
<evidence type="ECO:0000256" key="3">
    <source>
        <dbReference type="ARBA" id="ARBA00022692"/>
    </source>
</evidence>